<dbReference type="RefSeq" id="WP_154562370.1">
    <property type="nucleotide sequence ID" value="NZ_VUMG01000002.1"/>
</dbReference>
<dbReference type="Proteomes" id="UP000466104">
    <property type="component" value="Unassembled WGS sequence"/>
</dbReference>
<evidence type="ECO:0000313" key="1">
    <source>
        <dbReference type="EMBL" id="MSS45274.1"/>
    </source>
</evidence>
<reference evidence="1 2" key="1">
    <citation type="submission" date="2019-08" db="EMBL/GenBank/DDBJ databases">
        <title>In-depth cultivation of the pig gut microbiome towards novel bacterial diversity and tailored functional studies.</title>
        <authorList>
            <person name="Wylensek D."/>
            <person name="Hitch T.C.A."/>
            <person name="Clavel T."/>
        </authorList>
    </citation>
    <scope>NUCLEOTIDE SEQUENCE [LARGE SCALE GENOMIC DNA]</scope>
    <source>
        <strain evidence="1 2">WCA-380-WT-3A</strain>
    </source>
</reference>
<name>A0A7K0J5R0_9ACTN</name>
<protein>
    <submittedName>
        <fullName evidence="1">Uncharacterized protein</fullName>
    </submittedName>
</protein>
<sequence length="122" mass="13675">MMQDYELDAWLGSALEDTTDEQREQLHRLDEAITDMGLDPDEDPDQERFTGGATVILGDDTLEHAVDQWRDARLAASHARIAMSGAILAAYIRDDATEAELMERTGLSRRVIREALGRSDSR</sequence>
<comment type="caution">
    <text evidence="1">The sequence shown here is derived from an EMBL/GenBank/DDBJ whole genome shotgun (WGS) entry which is preliminary data.</text>
</comment>
<gene>
    <name evidence="1" type="ORF">FYJ43_04280</name>
</gene>
<accession>A0A7K0J5R0</accession>
<proteinExistence type="predicted"/>
<keyword evidence="2" id="KW-1185">Reference proteome</keyword>
<dbReference type="AlphaFoldDB" id="A0A7K0J5R0"/>
<organism evidence="1 2">
    <name type="scientific">Cutibacterium porci</name>
    <dbReference type="NCBI Taxonomy" id="2605781"/>
    <lineage>
        <taxon>Bacteria</taxon>
        <taxon>Bacillati</taxon>
        <taxon>Actinomycetota</taxon>
        <taxon>Actinomycetes</taxon>
        <taxon>Propionibacteriales</taxon>
        <taxon>Propionibacteriaceae</taxon>
        <taxon>Cutibacterium</taxon>
    </lineage>
</organism>
<evidence type="ECO:0000313" key="2">
    <source>
        <dbReference type="Proteomes" id="UP000466104"/>
    </source>
</evidence>
<dbReference type="EMBL" id="VUMG01000002">
    <property type="protein sequence ID" value="MSS45274.1"/>
    <property type="molecule type" value="Genomic_DNA"/>
</dbReference>